<sequence>MSDSSFKISLPEEVEGAQQGSFAPNSDQLEAADSEDDPNRREPVVSGPSDSCTSSCQQNFSEMLYASWSSTSRAGLAQRHIHDKTFHLSVQGRKCCGVKPCCRRD</sequence>
<reference evidence="2 3" key="1">
    <citation type="submission" date="2019-07" db="EMBL/GenBank/DDBJ databases">
        <title>De Novo Assembly of kiwifruit Actinidia rufa.</title>
        <authorList>
            <person name="Sugita-Konishi S."/>
            <person name="Sato K."/>
            <person name="Mori E."/>
            <person name="Abe Y."/>
            <person name="Kisaki G."/>
            <person name="Hamano K."/>
            <person name="Suezawa K."/>
            <person name="Otani M."/>
            <person name="Fukuda T."/>
            <person name="Manabe T."/>
            <person name="Gomi K."/>
            <person name="Tabuchi M."/>
            <person name="Akimitsu K."/>
            <person name="Kataoka I."/>
        </authorList>
    </citation>
    <scope>NUCLEOTIDE SEQUENCE [LARGE SCALE GENOMIC DNA]</scope>
    <source>
        <strain evidence="3">cv. Fuchu</strain>
    </source>
</reference>
<dbReference type="PANTHER" id="PTHR47684:SF1">
    <property type="entry name" value="PROTEIN TONSOKU"/>
    <property type="match status" value="1"/>
</dbReference>
<dbReference type="OrthoDB" id="626167at2759"/>
<evidence type="ECO:0000313" key="3">
    <source>
        <dbReference type="Proteomes" id="UP000585474"/>
    </source>
</evidence>
<dbReference type="GO" id="GO:0072423">
    <property type="term" value="P:response to DNA damage checkpoint signaling"/>
    <property type="evidence" value="ECO:0007669"/>
    <property type="project" value="InterPro"/>
</dbReference>
<gene>
    <name evidence="2" type="ORF">Acr_07g0014380</name>
</gene>
<keyword evidence="3" id="KW-1185">Reference proteome</keyword>
<dbReference type="Proteomes" id="UP000585474">
    <property type="component" value="Unassembled WGS sequence"/>
</dbReference>
<dbReference type="PANTHER" id="PTHR47684">
    <property type="entry name" value="PROTEIN TONSOKU"/>
    <property type="match status" value="1"/>
</dbReference>
<organism evidence="2 3">
    <name type="scientific">Actinidia rufa</name>
    <dbReference type="NCBI Taxonomy" id="165716"/>
    <lineage>
        <taxon>Eukaryota</taxon>
        <taxon>Viridiplantae</taxon>
        <taxon>Streptophyta</taxon>
        <taxon>Embryophyta</taxon>
        <taxon>Tracheophyta</taxon>
        <taxon>Spermatophyta</taxon>
        <taxon>Magnoliopsida</taxon>
        <taxon>eudicotyledons</taxon>
        <taxon>Gunneridae</taxon>
        <taxon>Pentapetalae</taxon>
        <taxon>asterids</taxon>
        <taxon>Ericales</taxon>
        <taxon>Actinidiaceae</taxon>
        <taxon>Actinidia</taxon>
    </lineage>
</organism>
<dbReference type="InterPro" id="IPR044227">
    <property type="entry name" value="TONSOKU"/>
</dbReference>
<comment type="caution">
    <text evidence="2">The sequence shown here is derived from an EMBL/GenBank/DDBJ whole genome shotgun (WGS) entry which is preliminary data.</text>
</comment>
<accession>A0A7J0EXS3</accession>
<protein>
    <submittedName>
        <fullName evidence="2">Tetratricopeptide repeat (TPR)-containing protein</fullName>
    </submittedName>
</protein>
<dbReference type="GO" id="GO:0005634">
    <property type="term" value="C:nucleus"/>
    <property type="evidence" value="ECO:0007669"/>
    <property type="project" value="InterPro"/>
</dbReference>
<proteinExistence type="predicted"/>
<feature type="region of interest" description="Disordered" evidence="1">
    <location>
        <begin position="1"/>
        <end position="53"/>
    </location>
</feature>
<dbReference type="EMBL" id="BJWL01000007">
    <property type="protein sequence ID" value="GFY91242.1"/>
    <property type="molecule type" value="Genomic_DNA"/>
</dbReference>
<dbReference type="GO" id="GO:0009933">
    <property type="term" value="P:meristem structural organization"/>
    <property type="evidence" value="ECO:0007669"/>
    <property type="project" value="InterPro"/>
</dbReference>
<dbReference type="GO" id="GO:0040029">
    <property type="term" value="P:epigenetic regulation of gene expression"/>
    <property type="evidence" value="ECO:0007669"/>
    <property type="project" value="InterPro"/>
</dbReference>
<name>A0A7J0EXS3_9ERIC</name>
<feature type="compositionally biased region" description="Polar residues" evidence="1">
    <location>
        <begin position="18"/>
        <end position="28"/>
    </location>
</feature>
<dbReference type="AlphaFoldDB" id="A0A7J0EXS3"/>
<evidence type="ECO:0000313" key="2">
    <source>
        <dbReference type="EMBL" id="GFY91242.1"/>
    </source>
</evidence>
<evidence type="ECO:0000256" key="1">
    <source>
        <dbReference type="SAM" id="MobiDB-lite"/>
    </source>
</evidence>